<dbReference type="Proteomes" id="UP000069205">
    <property type="component" value="Chromosome"/>
</dbReference>
<dbReference type="CDD" id="cd02205">
    <property type="entry name" value="CBS_pair_SF"/>
    <property type="match status" value="1"/>
</dbReference>
<keyword evidence="1 2" id="KW-0129">CBS domain</keyword>
<dbReference type="RefSeq" id="WP_053381221.1">
    <property type="nucleotide sequence ID" value="NZ_CP011801.1"/>
</dbReference>
<dbReference type="EMBL" id="CP011801">
    <property type="protein sequence ID" value="ALA60349.1"/>
    <property type="molecule type" value="Genomic_DNA"/>
</dbReference>
<evidence type="ECO:0000256" key="1">
    <source>
        <dbReference type="ARBA" id="ARBA00023122"/>
    </source>
</evidence>
<dbReference type="SMART" id="SM00116">
    <property type="entry name" value="CBS"/>
    <property type="match status" value="2"/>
</dbReference>
<evidence type="ECO:0000259" key="3">
    <source>
        <dbReference type="PROSITE" id="PS51371"/>
    </source>
</evidence>
<dbReference type="PANTHER" id="PTHR43080">
    <property type="entry name" value="CBS DOMAIN-CONTAINING PROTEIN CBSX3, MITOCHONDRIAL"/>
    <property type="match status" value="1"/>
</dbReference>
<dbReference type="PANTHER" id="PTHR43080:SF2">
    <property type="entry name" value="CBS DOMAIN-CONTAINING PROTEIN"/>
    <property type="match status" value="1"/>
</dbReference>
<dbReference type="InterPro" id="IPR046342">
    <property type="entry name" value="CBS_dom_sf"/>
</dbReference>
<dbReference type="OrthoDB" id="9796295at2"/>
<protein>
    <recommendedName>
        <fullName evidence="3">CBS domain-containing protein</fullName>
    </recommendedName>
</protein>
<gene>
    <name evidence="4" type="ORF">NITMOv2_3965</name>
</gene>
<dbReference type="InterPro" id="IPR051257">
    <property type="entry name" value="Diverse_CBS-Domain"/>
</dbReference>
<dbReference type="STRING" id="42253.NITMOv2_3965"/>
<proteinExistence type="predicted"/>
<dbReference type="AlphaFoldDB" id="A0A0K2GHK5"/>
<keyword evidence="5" id="KW-1185">Reference proteome</keyword>
<dbReference type="PROSITE" id="PS51371">
    <property type="entry name" value="CBS"/>
    <property type="match status" value="2"/>
</dbReference>
<dbReference type="PATRIC" id="fig|42253.5.peg.3909"/>
<feature type="domain" description="CBS" evidence="3">
    <location>
        <begin position="86"/>
        <end position="142"/>
    </location>
</feature>
<evidence type="ECO:0000313" key="5">
    <source>
        <dbReference type="Proteomes" id="UP000069205"/>
    </source>
</evidence>
<dbReference type="Pfam" id="PF00571">
    <property type="entry name" value="CBS"/>
    <property type="match status" value="2"/>
</dbReference>
<dbReference type="InterPro" id="IPR000644">
    <property type="entry name" value="CBS_dom"/>
</dbReference>
<reference evidence="4 5" key="1">
    <citation type="journal article" date="2015" name="Proc. Natl. Acad. Sci. U.S.A.">
        <title>Expanded metabolic versatility of ubiquitous nitrite-oxidizing bacteria from the genus Nitrospira.</title>
        <authorList>
            <person name="Koch H."/>
            <person name="Lucker S."/>
            <person name="Albertsen M."/>
            <person name="Kitzinger K."/>
            <person name="Herbold C."/>
            <person name="Spieck E."/>
            <person name="Nielsen P.H."/>
            <person name="Wagner M."/>
            <person name="Daims H."/>
        </authorList>
    </citation>
    <scope>NUCLEOTIDE SEQUENCE [LARGE SCALE GENOMIC DNA]</scope>
    <source>
        <strain evidence="4 5">NSP M-1</strain>
    </source>
</reference>
<dbReference type="KEGG" id="nmv:NITMOv2_3965"/>
<dbReference type="Gene3D" id="3.10.580.10">
    <property type="entry name" value="CBS-domain"/>
    <property type="match status" value="1"/>
</dbReference>
<dbReference type="SUPFAM" id="SSF54631">
    <property type="entry name" value="CBS-domain pair"/>
    <property type="match status" value="1"/>
</dbReference>
<evidence type="ECO:0000313" key="4">
    <source>
        <dbReference type="EMBL" id="ALA60349.1"/>
    </source>
</evidence>
<accession>A0A0K2GHK5</accession>
<sequence>MPTQTMPGVPAGGLKTIGQIHPTNDLVFRKGQNALGIAVELLTSHTPGAPVVDEQNVFIGFVSEFDILRALQAQRDLSRLRAEDIMANDRIAVTESTTIEEAVKLMEEKRLLNLPVVRNGTVGYSITRHDLLRAWIGLGVDIENAGS</sequence>
<organism evidence="4 5">
    <name type="scientific">Nitrospira moscoviensis</name>
    <dbReference type="NCBI Taxonomy" id="42253"/>
    <lineage>
        <taxon>Bacteria</taxon>
        <taxon>Pseudomonadati</taxon>
        <taxon>Nitrospirota</taxon>
        <taxon>Nitrospiria</taxon>
        <taxon>Nitrospirales</taxon>
        <taxon>Nitrospiraceae</taxon>
        <taxon>Nitrospira</taxon>
    </lineage>
</organism>
<name>A0A0K2GHK5_NITMO</name>
<feature type="domain" description="CBS" evidence="3">
    <location>
        <begin position="20"/>
        <end position="77"/>
    </location>
</feature>
<evidence type="ECO:0000256" key="2">
    <source>
        <dbReference type="PROSITE-ProRule" id="PRU00703"/>
    </source>
</evidence>